<evidence type="ECO:0000313" key="2">
    <source>
        <dbReference type="WBParaSite" id="JU765_v2.g1061.t1"/>
    </source>
</evidence>
<accession>A0AC34PWF5</accession>
<dbReference type="Proteomes" id="UP000887576">
    <property type="component" value="Unplaced"/>
</dbReference>
<reference evidence="2" key="1">
    <citation type="submission" date="2022-11" db="UniProtKB">
        <authorList>
            <consortium name="WormBaseParasite"/>
        </authorList>
    </citation>
    <scope>IDENTIFICATION</scope>
</reference>
<sequence>MMERTRTQKKHMVEVYYCKKKRQGCNYAVVVRLNNADSADEQSSVVEERVVEHNHENAKNPLLAEPVKQFILQNMSKSSTIILRLLEKERPGEPKPTKKQVENFMNRERKKNGTRGELTEFTLEQEARKYPRNDDEPDKPFVTYTGLPQYGTNGKFDFVLSFTTPNLMKKQQEHDNPQADATHRMFWNKFPILLLGFSDASRRFHPTIWAVASRESEVTYSTIFKEIRNFDPEKIYTPKIVMGDGHAGITNAAEVFGNETERMMCYFHLKERVKKKLPSLKISKMLKEKIKKDIEQLRGAASSEEFEKAAPFMLADWRLAKIPEEFISYFEDQYIDSRSQLHKWFAGMSDYGTTNNALEGKNNALKNQVTERKLWTIMELFPKMIEETKNFWKEYEDVKQKLPVSHQEFLDGFKF</sequence>
<evidence type="ECO:0000313" key="1">
    <source>
        <dbReference type="Proteomes" id="UP000887576"/>
    </source>
</evidence>
<organism evidence="1 2">
    <name type="scientific">Panagrolaimus sp. JU765</name>
    <dbReference type="NCBI Taxonomy" id="591449"/>
    <lineage>
        <taxon>Eukaryota</taxon>
        <taxon>Metazoa</taxon>
        <taxon>Ecdysozoa</taxon>
        <taxon>Nematoda</taxon>
        <taxon>Chromadorea</taxon>
        <taxon>Rhabditida</taxon>
        <taxon>Tylenchina</taxon>
        <taxon>Panagrolaimomorpha</taxon>
        <taxon>Panagrolaimoidea</taxon>
        <taxon>Panagrolaimidae</taxon>
        <taxon>Panagrolaimus</taxon>
    </lineage>
</organism>
<proteinExistence type="predicted"/>
<name>A0AC34PWF5_9BILA</name>
<protein>
    <submittedName>
        <fullName evidence="2">MULE transposase domain-containing protein</fullName>
    </submittedName>
</protein>
<dbReference type="WBParaSite" id="JU765_v2.g1061.t1">
    <property type="protein sequence ID" value="JU765_v2.g1061.t1"/>
    <property type="gene ID" value="JU765_v2.g1061"/>
</dbReference>